<feature type="region of interest" description="Disordered" evidence="2">
    <location>
        <begin position="405"/>
        <end position="459"/>
    </location>
</feature>
<evidence type="ECO:0000256" key="3">
    <source>
        <dbReference type="SAM" id="Phobius"/>
    </source>
</evidence>
<feature type="transmembrane region" description="Helical" evidence="3">
    <location>
        <begin position="1300"/>
        <end position="1322"/>
    </location>
</feature>
<dbReference type="KEGG" id="rca:Rcas_3703"/>
<feature type="transmembrane region" description="Helical" evidence="3">
    <location>
        <begin position="1383"/>
        <end position="1406"/>
    </location>
</feature>
<dbReference type="PANTHER" id="PTHR37467:SF1">
    <property type="entry name" value="EXPORTED CALCIUM-BINDING GLYCOPROTEIN"/>
    <property type="match status" value="1"/>
</dbReference>
<dbReference type="SMART" id="SM00758">
    <property type="entry name" value="PA14"/>
    <property type="match status" value="1"/>
</dbReference>
<dbReference type="InterPro" id="IPR011658">
    <property type="entry name" value="PA14_dom"/>
</dbReference>
<keyword evidence="3" id="KW-0812">Transmembrane</keyword>
<keyword evidence="6" id="KW-1185">Reference proteome</keyword>
<feature type="domain" description="PA14" evidence="4">
    <location>
        <begin position="2199"/>
        <end position="2334"/>
    </location>
</feature>
<dbReference type="InterPro" id="IPR013783">
    <property type="entry name" value="Ig-like_fold"/>
</dbReference>
<dbReference type="Proteomes" id="UP000000263">
    <property type="component" value="Chromosome"/>
</dbReference>
<dbReference type="InterPro" id="IPR037524">
    <property type="entry name" value="PA14/GLEYA"/>
</dbReference>
<keyword evidence="3" id="KW-1133">Transmembrane helix</keyword>
<sequence length="4022" mass="432582">MNPMPPGRITEAKMHKKLTLIIVLMIALLGVGAHRTARGSSPTPSLADAQRQWDAVEYYRFSATLDQERIPIADVTTVGQVGQRHRFYLSGQSWPAEQRMEASLWTQGGNLLTGEGKIDLRLENGHTWIRTDGEWEPLDDFSAAFAPQGDWLALLTAAQETIVPEGRGEEDEEDEAALHPYTRHPYRLDGARLARALQEWTVAALTARGELPPGAEVELPAAFRNIAGMGELWVDEQGLPVRNTLTYDLPGENGGMTRLTMQVDFSDVRLAASPVARALGVARLPTAPEVGTCALSVALVALGALVVARRGRSPRIRTVVSVLVITSTLFGPLAQSERAVAAAERRQATQARQQAQQARAEAMTALQETLAEPSPAGRLAVAGISPLESARSAALALSSFPALPFSPSPLEQQNPNGDDDGDGLTNAEEERLGTLSITVDRDEDGIPDGRDSDNDGISDYDEVTGFFYNGRWWYGDPLLTDTNNDGLPDGLEWGVDTDNDGTPDLYDDDNDGDGVPDRYDLSPFSKQTTVFSQTNPLAFSVANVTAGKYLYVEYQLRPTNPNHLWYALTTRDWPRDEDGQMQDRDGKTFQNVNPNSTRPQDAYGDVRLAPMLEIHIPGTPSQLVTTNNPSFNLTLREYTDPRFRVGTPFTGTVTLTRSNGGEVQVNGTVSRAGYGGGVAHELALYSGTCERPETRLADLPVEGTEVNRAFNSADIRFDSLFGEPRALLFYEDFWNNFNPRHLNANYACADIPALLPFESTPAQMANLNFYQQYGIGVNGLGVGKGRSVYVPLQLISDPTTGAQMAFQARMIYRPQGGTWGAPHQVRLVWAVIGLNDSCNDSDCTYNETQVLMVYPDAWQLTGLNVREDHGVDAAIIYEDPAVDPDRADDRELTLLTMGLEEGFLSGRDCTLTATGACQSDGQRDITVGEIYRRFDRDTNGPYNETRQWAITDTLQVETHTYAHLDAALEALASTDVAAALSAFDAYRPITPTLLFATEERFRLINLQSTALPTETQAVNWNGAQVTVDFASPSVNAVRVHAGLKWAPYRYNAAQAAWQTVSVEDYWQEIERRYPAATLIEPDETQREAEGKQFIYQLYYLALYKGVVQLVQVGDQIVRYTFAADTGIVARIIKLSGTASSALLSVTTKIGKLLVEEIGPLVKVNFVSAFRVFGDLKTALTKAATETARDLARGVVSKVQDALGTLGAKLRALSLFKGLVIVGAVLVVVFILVTVAAVFITSFIAAQLGGPTWTKVVAGVGLSLITSVVYMLIKNVSLLIQIGKMLYAIYKTHQIIASLTRFATAAFAITKAMLVLEVIGLILQVAARIAFLLYVYLSGTVAISSVAGHILLAETVADIFVLLVTESILLALIIAGLGAGPQGWIFGAILAVIGIGLSVLALIDLVATALCQTGVWEAACHFSIAGSINSFLRRAFYRVGVVTETGNDLLNIRGIDLLPVGGAQPMLTGGSAVIPSLHLRHWAKTPRYEDVSEILFHEYLASAPNETTQRGVALRYALGPFIQNVGQAQLNEMRNTWGDWHSFGQAEYTREVRYNDWRTTTYRLYALRADRVIASTQAIQLTTGLNRQHGLWLSTAFALPTAECWLSTETQANCSINQMQANQDFPINLVLDVLPPTLDEFVAWTWDPHLPPLRDGDGDGLLAAARGGNDPNDALWDSDGDGISDLIELRWQQSGSPISPTAADTDGDGLSDAEELRLGADLTRADTDGDGLTDFEEVRGWTFTYSTNPTRTTLVTSNPLIADSDGDGISDRLERTLHLSDPAAYPFHPQVYNPFGLAVTLAHNDADGYLARGQSLAITATVRNTMDQIAAQGTFTLTRPTDLGGGATVWTFGNNPALAPGAQVRVESGARVALSAPTQVTALQAALRATGINPDGSRLPGDLTASAELTVTVDADTPTAAITWPTVHAYLPAGRSVVIGGTASDPTSYIARVEARADNGAWQTANGRERWSAAVPIPAAEGIHTLWVRATDAVGNVQSAASQSEQSIAVYADGTPPSVNAVIAPYTVLAPIALEDGRRQLVLRFTAADPNLPGSIPGSGVDSVEMDLRPYSAGWQAATRIGSEWVVTYTLTLPAADADGLPLLEPNGVYTALVRAADTVGNVSDAFAFAYQVDGTAPRVEVQQPPRSEVTVISDTLVLYPPPQPITGSLPFTGTVYEMGDVRSGVQSLDVRLTPADLGVAPGLWRGRLYDRSGSQTTVYTVTPEIDVDWGVGAPAPGLTADHFIAEWQQEALFRVPGVYTLTVTKDADSTAALWVDGALRLSAPDGQTSAVLTLTLGAGVHPLRLRYNEATGEARLRFRAELAEADWQAVTLAQSGAGVLATTWEYTPCVAQDSSCAMEGLYRLDARAADVLGNALTGAAWRGEIDTAAPRIALDVSYTGVGSTAQTHYRVWVNDFNLVEEGLQSPCPGGAAALRPYYYDTAWWREIFGETTRLYQLYGECSVPGYVTTPPTVTAYDRYGHVATLSAPPPEPPNTRGLYWNYSPNNDGALYRLDLNTAAHTHLLDLLALGHNTLYSYQNLKVHPHSERLYAALPTASDDRIWRLGLDGSDPEQIITRTIGGDIRAIALTRDHLYWLEAGGTTRTLLRANLDGSDVVTLTTALSSPVGLAADPFAGVVFVAENVGGRIRFYAESGESGYMDPIKELGQPIVQIMLDNGMAVDPQARMLYVAGERTGSGSGILRIPYPPAWSGAHTYTEATLVVPSNLYLALASLAVDSGGGKLYFATLDGSGPYTVTLRRANLDGSDLETVHTAPDHLFWSLSLDLDINHPPTTTAQIVQVAHNTPTTFTLEARDPNANPLTFTLLDGPEGEINLAATATYTPTVGFAGQDRFTYRVEDNRGAGATGEVILNVWPAVPVFAAVNAPADNTIVAPGAVPITVSGYALHEVYSLTLSIDDTPAQTWTYGPGLTEASETHTWTAAAGLHTLRAQVRDRNGDTAESAPVRVIVDATPPTVTVAPVVYTSTHALSGFNAFMLTGSAGDDSGIARVEVVEEGATARVAQLDANPCPACGWQLAMTAPAGATPFTITIRATDLAGQVTIITPTLTVDLFPPEPVTVTLAYTDSLGQRVPLSRANPVVREANRPLIVEWDAASDGSGIEGYYVGWTSSPTVTVDAQGLASLQRYAPDAPRRHEQVVGEAQVAYAHLVIRDGLGNARVQTFGPYLVDSPLTPDLIGAAADGIWYSHWLESGASLLSRERSGQGVHRLYGSWNADALQLTWIAEDGDWDVHGDLWFYFDTQAGGTTAADQPYPPQGWQDAVAVTLPFEADYLVHVRDAATAVIKQWNGSVWITATTMSTTTLPTPAGPPVYRLTSDQIPRRTDLYIPLGALGTNAGKPLQIAAFVANEAYSSGALPCLLVGAPDLNPLNCAADRNPLARVGDIHALTLTQALAFDSLPAGILPNAGRYSGAVPSIIVNAQPRGGVVGYLQSDRYDVLTPGQPIDADLDGSIDHPITGVASGVVGNGQTVTYTVVIHNSGDGAMPGVVVTATARGALGFGTPTPYNLGTVAPGQVATLTITATVNTALNPNAAELMLTVDDATHRPFEWFWVHHAVDNAPPQAPRIVEPLPVSSQLGWALALPLTNTVRGWVYDADVARLQLEAQPLPTGSPRTFTCPYAGGYAWTCTWDAGTGSAQFFRLRARAQDAADNWSAWSEPITVAVDLAPPQIALDAYTENLLQTSIFGGLNWPTINLYGVITDDLSVAGVLACRVDEGAESCQSNGALIPSPQTSDNWWLPYTIGVTGEGVTETVRFYAVDGAGNRSQPLTRTLRVDTLAPRLTVTQVLTEVWREDYTGWSFNSWYWKPITDAVPVFTGTLSEAALAWADLRIEQPDGRLWTTDLVRFPDGRWHGVPQLDFSVPGVHTITVRAVDRAGNWTVAGPFTLLVKNRNDAPRFITWPPDGAVRASVPYTYEIIADDDDLAYGDALTLTAPTLPGWLTLEDHGDGTATLSGTPTNADVGDHAVVLRVTDRAGAFTEQAFNITVAEKPLHHIFLPLVLRSTP</sequence>
<dbReference type="Gene3D" id="2.60.40.3440">
    <property type="match status" value="1"/>
</dbReference>
<dbReference type="Pfam" id="PF05345">
    <property type="entry name" value="He_PIG"/>
    <property type="match status" value="1"/>
</dbReference>
<dbReference type="InterPro" id="IPR015919">
    <property type="entry name" value="Cadherin-like_sf"/>
</dbReference>
<dbReference type="InterPro" id="IPR053180">
    <property type="entry name" value="Ca-binding_acidic-repeat"/>
</dbReference>
<dbReference type="Gene3D" id="2.60.40.650">
    <property type="match status" value="1"/>
</dbReference>
<evidence type="ECO:0000256" key="2">
    <source>
        <dbReference type="SAM" id="MobiDB-lite"/>
    </source>
</evidence>
<dbReference type="InterPro" id="IPR006644">
    <property type="entry name" value="Cadg"/>
</dbReference>
<feature type="transmembrane region" description="Helical" evidence="3">
    <location>
        <begin position="1358"/>
        <end position="1377"/>
    </location>
</feature>
<feature type="transmembrane region" description="Helical" evidence="3">
    <location>
        <begin position="1328"/>
        <end position="1351"/>
    </location>
</feature>
<evidence type="ECO:0000259" key="4">
    <source>
        <dbReference type="PROSITE" id="PS51820"/>
    </source>
</evidence>
<dbReference type="EMBL" id="CP000804">
    <property type="protein sequence ID" value="ABU59743.1"/>
    <property type="molecule type" value="Genomic_DNA"/>
</dbReference>
<gene>
    <name evidence="5" type="ordered locus">Rcas_3703</name>
</gene>
<dbReference type="SUPFAM" id="SSF81296">
    <property type="entry name" value="E set domains"/>
    <property type="match status" value="1"/>
</dbReference>
<dbReference type="InterPro" id="IPR011042">
    <property type="entry name" value="6-blade_b-propeller_TolB-like"/>
</dbReference>
<dbReference type="Pfam" id="PF07691">
    <property type="entry name" value="PA14"/>
    <property type="match status" value="1"/>
</dbReference>
<dbReference type="Pfam" id="PF17957">
    <property type="entry name" value="Big_7"/>
    <property type="match status" value="1"/>
</dbReference>
<evidence type="ECO:0000313" key="6">
    <source>
        <dbReference type="Proteomes" id="UP000000263"/>
    </source>
</evidence>
<reference evidence="5 6" key="1">
    <citation type="submission" date="2007-08" db="EMBL/GenBank/DDBJ databases">
        <title>Complete sequence of Roseiflexus castenholzii DSM 13941.</title>
        <authorList>
            <consortium name="US DOE Joint Genome Institute"/>
            <person name="Copeland A."/>
            <person name="Lucas S."/>
            <person name="Lapidus A."/>
            <person name="Barry K."/>
            <person name="Glavina del Rio T."/>
            <person name="Dalin E."/>
            <person name="Tice H."/>
            <person name="Pitluck S."/>
            <person name="Thompson L.S."/>
            <person name="Brettin T."/>
            <person name="Bruce D."/>
            <person name="Detter J.C."/>
            <person name="Han C."/>
            <person name="Tapia R."/>
            <person name="Schmutz J."/>
            <person name="Larimer F."/>
            <person name="Land M."/>
            <person name="Hauser L."/>
            <person name="Kyrpides N."/>
            <person name="Mikhailova N."/>
            <person name="Bryant D.A."/>
            <person name="Hanada S."/>
            <person name="Tsukatani Y."/>
            <person name="Richardson P."/>
        </authorList>
    </citation>
    <scope>NUCLEOTIDE SEQUENCE [LARGE SCALE GENOMIC DNA]</scope>
    <source>
        <strain evidence="6">DSM 13941 / HLO8</strain>
    </source>
</reference>
<dbReference type="SUPFAM" id="SSF49313">
    <property type="entry name" value="Cadherin-like"/>
    <property type="match status" value="1"/>
</dbReference>
<dbReference type="Gene3D" id="4.10.1080.10">
    <property type="entry name" value="TSP type-3 repeat"/>
    <property type="match status" value="1"/>
</dbReference>
<organism evidence="5 6">
    <name type="scientific">Roseiflexus castenholzii (strain DSM 13941 / HLO8)</name>
    <dbReference type="NCBI Taxonomy" id="383372"/>
    <lineage>
        <taxon>Bacteria</taxon>
        <taxon>Bacillati</taxon>
        <taxon>Chloroflexota</taxon>
        <taxon>Chloroflexia</taxon>
        <taxon>Chloroflexales</taxon>
        <taxon>Roseiflexineae</taxon>
        <taxon>Roseiflexaceae</taxon>
        <taxon>Roseiflexus</taxon>
    </lineage>
</organism>
<dbReference type="InterPro" id="IPR028974">
    <property type="entry name" value="TSP_type-3_rpt"/>
</dbReference>
<feature type="compositionally biased region" description="Basic and acidic residues" evidence="2">
    <location>
        <begin position="576"/>
        <end position="587"/>
    </location>
</feature>
<keyword evidence="3" id="KW-0472">Membrane</keyword>
<dbReference type="SMART" id="SM00736">
    <property type="entry name" value="CADG"/>
    <property type="match status" value="1"/>
</dbReference>
<dbReference type="GO" id="GO:0005509">
    <property type="term" value="F:calcium ion binding"/>
    <property type="evidence" value="ECO:0007669"/>
    <property type="project" value="InterPro"/>
</dbReference>
<feature type="transmembrane region" description="Helical" evidence="3">
    <location>
        <begin position="1218"/>
        <end position="1243"/>
    </location>
</feature>
<protein>
    <submittedName>
        <fullName evidence="5">Dystroglycan-type cadherin domain protein</fullName>
    </submittedName>
</protein>
<accession>A7NQ97</accession>
<dbReference type="SUPFAM" id="SSF63829">
    <property type="entry name" value="Calcium-dependent phosphotriesterase"/>
    <property type="match status" value="1"/>
</dbReference>
<dbReference type="HOGENOM" id="CLU_224246_0_0_0"/>
<dbReference type="STRING" id="383372.Rcas_3703"/>
<dbReference type="InterPro" id="IPR014756">
    <property type="entry name" value="Ig_E-set"/>
</dbReference>
<evidence type="ECO:0000256" key="1">
    <source>
        <dbReference type="SAM" id="Coils"/>
    </source>
</evidence>
<dbReference type="PANTHER" id="PTHR37467">
    <property type="entry name" value="EXPORTED CALCIUM-BINDING GLYCOPROTEIN-RELATED"/>
    <property type="match status" value="1"/>
</dbReference>
<feature type="region of interest" description="Disordered" evidence="2">
    <location>
        <begin position="494"/>
        <end position="513"/>
    </location>
</feature>
<feature type="compositionally biased region" description="Acidic residues" evidence="2">
    <location>
        <begin position="495"/>
        <end position="513"/>
    </location>
</feature>
<feature type="coiled-coil region" evidence="1">
    <location>
        <begin position="341"/>
        <end position="372"/>
    </location>
</feature>
<feature type="transmembrane region" description="Helical" evidence="3">
    <location>
        <begin position="1255"/>
        <end position="1279"/>
    </location>
</feature>
<dbReference type="Gene3D" id="2.60.40.10">
    <property type="entry name" value="Immunoglobulins"/>
    <property type="match status" value="3"/>
</dbReference>
<feature type="region of interest" description="Disordered" evidence="2">
    <location>
        <begin position="576"/>
        <end position="600"/>
    </location>
</feature>
<dbReference type="SUPFAM" id="SSF103647">
    <property type="entry name" value="TSP type-3 repeat"/>
    <property type="match status" value="3"/>
</dbReference>
<dbReference type="PROSITE" id="PS51820">
    <property type="entry name" value="PA14"/>
    <property type="match status" value="1"/>
</dbReference>
<name>A7NQ97_ROSCS</name>
<dbReference type="GO" id="GO:0016020">
    <property type="term" value="C:membrane"/>
    <property type="evidence" value="ECO:0007669"/>
    <property type="project" value="InterPro"/>
</dbReference>
<proteinExistence type="predicted"/>
<dbReference type="eggNOG" id="COG3386">
    <property type="taxonomic scope" value="Bacteria"/>
</dbReference>
<evidence type="ECO:0000313" key="5">
    <source>
        <dbReference type="EMBL" id="ABU59743.1"/>
    </source>
</evidence>
<feature type="compositionally biased region" description="Polar residues" evidence="2">
    <location>
        <begin position="588"/>
        <end position="599"/>
    </location>
</feature>
<keyword evidence="1" id="KW-0175">Coiled coil</keyword>
<dbReference type="Pfam" id="PF17963">
    <property type="entry name" value="Big_9"/>
    <property type="match status" value="1"/>
</dbReference>
<dbReference type="Gene3D" id="2.120.10.30">
    <property type="entry name" value="TolB, C-terminal domain"/>
    <property type="match status" value="1"/>
</dbReference>